<evidence type="ECO:0000256" key="3">
    <source>
        <dbReference type="SAM" id="MobiDB-lite"/>
    </source>
</evidence>
<dbReference type="AlphaFoldDB" id="A0A8J4QTC2"/>
<feature type="compositionally biased region" description="Basic and acidic residues" evidence="3">
    <location>
        <begin position="17"/>
        <end position="29"/>
    </location>
</feature>
<reference evidence="5" key="1">
    <citation type="submission" date="2020-03" db="EMBL/GenBank/DDBJ databases">
        <title>Castanea mollissima Vanexum genome sequencing.</title>
        <authorList>
            <person name="Staton M."/>
        </authorList>
    </citation>
    <scope>NUCLEOTIDE SEQUENCE</scope>
    <source>
        <tissue evidence="5">Leaf</tissue>
    </source>
</reference>
<organism evidence="5 6">
    <name type="scientific">Castanea mollissima</name>
    <name type="common">Chinese chestnut</name>
    <dbReference type="NCBI Taxonomy" id="60419"/>
    <lineage>
        <taxon>Eukaryota</taxon>
        <taxon>Viridiplantae</taxon>
        <taxon>Streptophyta</taxon>
        <taxon>Embryophyta</taxon>
        <taxon>Tracheophyta</taxon>
        <taxon>Spermatophyta</taxon>
        <taxon>Magnoliopsida</taxon>
        <taxon>eudicotyledons</taxon>
        <taxon>Gunneridae</taxon>
        <taxon>Pentapetalae</taxon>
        <taxon>rosids</taxon>
        <taxon>fabids</taxon>
        <taxon>Fagales</taxon>
        <taxon>Fagaceae</taxon>
        <taxon>Castanea</taxon>
    </lineage>
</organism>
<evidence type="ECO:0000256" key="2">
    <source>
        <dbReference type="ARBA" id="ARBA00022490"/>
    </source>
</evidence>
<evidence type="ECO:0000259" key="4">
    <source>
        <dbReference type="Pfam" id="PF09598"/>
    </source>
</evidence>
<feature type="domain" description="STM1-like N-terminal" evidence="4">
    <location>
        <begin position="1"/>
        <end position="61"/>
    </location>
</feature>
<dbReference type="InterPro" id="IPR019084">
    <property type="entry name" value="STM1-like_N"/>
</dbReference>
<evidence type="ECO:0000313" key="5">
    <source>
        <dbReference type="EMBL" id="KAF3950948.1"/>
    </source>
</evidence>
<gene>
    <name evidence="5" type="ORF">CMV_023356</name>
</gene>
<accession>A0A8J4QTC2</accession>
<sequence>MASVNPFDLLGDDDNDDSSHLLEAQEHKLSPLAAKKPQAQPAAQPAKLAKLPSKPLPPAQAGNVLAESKRYPTLWSREQTRAISSAMRFL</sequence>
<keyword evidence="6" id="KW-1185">Reference proteome</keyword>
<proteinExistence type="predicted"/>
<dbReference type="EMBL" id="JRKL02005192">
    <property type="protein sequence ID" value="KAF3950948.1"/>
    <property type="molecule type" value="Genomic_DNA"/>
</dbReference>
<feature type="compositionally biased region" description="Low complexity" evidence="3">
    <location>
        <begin position="30"/>
        <end position="53"/>
    </location>
</feature>
<dbReference type="GO" id="GO:0005737">
    <property type="term" value="C:cytoplasm"/>
    <property type="evidence" value="ECO:0007669"/>
    <property type="project" value="UniProtKB-SubCell"/>
</dbReference>
<evidence type="ECO:0000256" key="1">
    <source>
        <dbReference type="ARBA" id="ARBA00004496"/>
    </source>
</evidence>
<evidence type="ECO:0000313" key="6">
    <source>
        <dbReference type="Proteomes" id="UP000737018"/>
    </source>
</evidence>
<dbReference type="Proteomes" id="UP000737018">
    <property type="component" value="Unassembled WGS sequence"/>
</dbReference>
<name>A0A8J4QTC2_9ROSI</name>
<comment type="subcellular location">
    <subcellularLocation>
        <location evidence="1">Cytoplasm</location>
    </subcellularLocation>
</comment>
<feature type="region of interest" description="Disordered" evidence="3">
    <location>
        <begin position="1"/>
        <end position="71"/>
    </location>
</feature>
<dbReference type="Pfam" id="PF09598">
    <property type="entry name" value="Stm1_N"/>
    <property type="match status" value="1"/>
</dbReference>
<keyword evidence="2" id="KW-0963">Cytoplasm</keyword>
<protein>
    <recommendedName>
        <fullName evidence="4">STM1-like N-terminal domain-containing protein</fullName>
    </recommendedName>
</protein>
<comment type="caution">
    <text evidence="5">The sequence shown here is derived from an EMBL/GenBank/DDBJ whole genome shotgun (WGS) entry which is preliminary data.</text>
</comment>